<dbReference type="AlphaFoldDB" id="A0A9J6G4B0"/>
<gene>
    <name evidence="2" type="ORF">HPB48_006744</name>
</gene>
<protein>
    <submittedName>
        <fullName evidence="2">Uncharacterized protein</fullName>
    </submittedName>
</protein>
<evidence type="ECO:0000256" key="1">
    <source>
        <dbReference type="SAM" id="MobiDB-lite"/>
    </source>
</evidence>
<evidence type="ECO:0000313" key="2">
    <source>
        <dbReference type="EMBL" id="KAH9370338.1"/>
    </source>
</evidence>
<comment type="caution">
    <text evidence="2">The sequence shown here is derived from an EMBL/GenBank/DDBJ whole genome shotgun (WGS) entry which is preliminary data.</text>
</comment>
<dbReference type="VEuPathDB" id="VectorBase:HLOH_056786"/>
<dbReference type="EMBL" id="JABSTR010000005">
    <property type="protein sequence ID" value="KAH9370338.1"/>
    <property type="molecule type" value="Genomic_DNA"/>
</dbReference>
<accession>A0A9J6G4B0</accession>
<feature type="compositionally biased region" description="Basic and acidic residues" evidence="1">
    <location>
        <begin position="143"/>
        <end position="153"/>
    </location>
</feature>
<organism evidence="2 3">
    <name type="scientific">Haemaphysalis longicornis</name>
    <name type="common">Bush tick</name>
    <dbReference type="NCBI Taxonomy" id="44386"/>
    <lineage>
        <taxon>Eukaryota</taxon>
        <taxon>Metazoa</taxon>
        <taxon>Ecdysozoa</taxon>
        <taxon>Arthropoda</taxon>
        <taxon>Chelicerata</taxon>
        <taxon>Arachnida</taxon>
        <taxon>Acari</taxon>
        <taxon>Parasitiformes</taxon>
        <taxon>Ixodida</taxon>
        <taxon>Ixodoidea</taxon>
        <taxon>Ixodidae</taxon>
        <taxon>Haemaphysalinae</taxon>
        <taxon>Haemaphysalis</taxon>
    </lineage>
</organism>
<reference evidence="2 3" key="1">
    <citation type="journal article" date="2020" name="Cell">
        <title>Large-Scale Comparative Analyses of Tick Genomes Elucidate Their Genetic Diversity and Vector Capacities.</title>
        <authorList>
            <consortium name="Tick Genome and Microbiome Consortium (TIGMIC)"/>
            <person name="Jia N."/>
            <person name="Wang J."/>
            <person name="Shi W."/>
            <person name="Du L."/>
            <person name="Sun Y."/>
            <person name="Zhan W."/>
            <person name="Jiang J.F."/>
            <person name="Wang Q."/>
            <person name="Zhang B."/>
            <person name="Ji P."/>
            <person name="Bell-Sakyi L."/>
            <person name="Cui X.M."/>
            <person name="Yuan T.T."/>
            <person name="Jiang B.G."/>
            <person name="Yang W.F."/>
            <person name="Lam T.T."/>
            <person name="Chang Q.C."/>
            <person name="Ding S.J."/>
            <person name="Wang X.J."/>
            <person name="Zhu J.G."/>
            <person name="Ruan X.D."/>
            <person name="Zhao L."/>
            <person name="Wei J.T."/>
            <person name="Ye R.Z."/>
            <person name="Que T.C."/>
            <person name="Du C.H."/>
            <person name="Zhou Y.H."/>
            <person name="Cheng J.X."/>
            <person name="Dai P.F."/>
            <person name="Guo W.B."/>
            <person name="Han X.H."/>
            <person name="Huang E.J."/>
            <person name="Li L.F."/>
            <person name="Wei W."/>
            <person name="Gao Y.C."/>
            <person name="Liu J.Z."/>
            <person name="Shao H.Z."/>
            <person name="Wang X."/>
            <person name="Wang C.C."/>
            <person name="Yang T.C."/>
            <person name="Huo Q.B."/>
            <person name="Li W."/>
            <person name="Chen H.Y."/>
            <person name="Chen S.E."/>
            <person name="Zhou L.G."/>
            <person name="Ni X.B."/>
            <person name="Tian J.H."/>
            <person name="Sheng Y."/>
            <person name="Liu T."/>
            <person name="Pan Y.S."/>
            <person name="Xia L.Y."/>
            <person name="Li J."/>
            <person name="Zhao F."/>
            <person name="Cao W.C."/>
        </authorList>
    </citation>
    <scope>NUCLEOTIDE SEQUENCE [LARGE SCALE GENOMIC DNA]</scope>
    <source>
        <strain evidence="2">HaeL-2018</strain>
    </source>
</reference>
<proteinExistence type="predicted"/>
<keyword evidence="3" id="KW-1185">Reference proteome</keyword>
<sequence>MSQLSLTPWKWEDFPDAFCCSALVALAQQGRRCERSAEVRRGPPRGAPIDSGAFFRRATWRRRRPGRKGLSSAVATGSGRLAASAARREAGDATLRPPSLPWRWKREREPMLSRRFKASRKRPRRHHAAGAHAPLRSGSPQRARKEQRAEEKRKRGTWSAVGGAPLPPKSGRAPPLALLLALFEKD</sequence>
<feature type="compositionally biased region" description="Basic residues" evidence="1">
    <location>
        <begin position="114"/>
        <end position="129"/>
    </location>
</feature>
<evidence type="ECO:0000313" key="3">
    <source>
        <dbReference type="Proteomes" id="UP000821853"/>
    </source>
</evidence>
<feature type="region of interest" description="Disordered" evidence="1">
    <location>
        <begin position="113"/>
        <end position="174"/>
    </location>
</feature>
<feature type="compositionally biased region" description="Low complexity" evidence="1">
    <location>
        <begin position="75"/>
        <end position="85"/>
    </location>
</feature>
<feature type="region of interest" description="Disordered" evidence="1">
    <location>
        <begin position="62"/>
        <end position="101"/>
    </location>
</feature>
<name>A0A9J6G4B0_HAELO</name>
<dbReference type="Proteomes" id="UP000821853">
    <property type="component" value="Chromosome 3"/>
</dbReference>